<dbReference type="Proteomes" id="UP000267096">
    <property type="component" value="Unassembled WGS sequence"/>
</dbReference>
<dbReference type="AlphaFoldDB" id="A0A0M3IZ66"/>
<dbReference type="WBParaSite" id="ASIM_0000054701-mRNA-1">
    <property type="protein sequence ID" value="ASIM_0000054701-mRNA-1"/>
    <property type="gene ID" value="ASIM_0000054701"/>
</dbReference>
<name>A0A0M3IZ66_ANISI</name>
<dbReference type="EMBL" id="UYRR01000280">
    <property type="protein sequence ID" value="VDK17721.1"/>
    <property type="molecule type" value="Genomic_DNA"/>
</dbReference>
<keyword evidence="2" id="KW-1185">Reference proteome</keyword>
<reference evidence="3" key="1">
    <citation type="submission" date="2017-02" db="UniProtKB">
        <authorList>
            <consortium name="WormBaseParasite"/>
        </authorList>
    </citation>
    <scope>IDENTIFICATION</scope>
</reference>
<sequence>MELVTATLWWSGPAWLSQDKPFWPKSAYCDTQDIDDDDKHEQFPNSASFTAQVLITPPPINFIDTQRFNNWSKLRRTTAYILRFIKKLAPAQASWLSNVSSSNTSFTANDLALAETVLLRQTQSCIDKTDIEKWELHLDKQQIWRCGGRLPSNLGFLPRKRLEIDY</sequence>
<accession>A0A0M3IZ66</accession>
<evidence type="ECO:0000313" key="3">
    <source>
        <dbReference type="WBParaSite" id="ASIM_0000054701-mRNA-1"/>
    </source>
</evidence>
<gene>
    <name evidence="1" type="ORF">ASIM_LOCUS449</name>
</gene>
<reference evidence="1 2" key="2">
    <citation type="submission" date="2018-11" db="EMBL/GenBank/DDBJ databases">
        <authorList>
            <consortium name="Pathogen Informatics"/>
        </authorList>
    </citation>
    <scope>NUCLEOTIDE SEQUENCE [LARGE SCALE GENOMIC DNA]</scope>
</reference>
<protein>
    <submittedName>
        <fullName evidence="1 3">Uncharacterized protein</fullName>
    </submittedName>
</protein>
<proteinExistence type="predicted"/>
<evidence type="ECO:0000313" key="2">
    <source>
        <dbReference type="Proteomes" id="UP000267096"/>
    </source>
</evidence>
<evidence type="ECO:0000313" key="1">
    <source>
        <dbReference type="EMBL" id="VDK17721.1"/>
    </source>
</evidence>
<dbReference type="OrthoDB" id="8194935at2759"/>
<organism evidence="3">
    <name type="scientific">Anisakis simplex</name>
    <name type="common">Herring worm</name>
    <dbReference type="NCBI Taxonomy" id="6269"/>
    <lineage>
        <taxon>Eukaryota</taxon>
        <taxon>Metazoa</taxon>
        <taxon>Ecdysozoa</taxon>
        <taxon>Nematoda</taxon>
        <taxon>Chromadorea</taxon>
        <taxon>Rhabditida</taxon>
        <taxon>Spirurina</taxon>
        <taxon>Ascaridomorpha</taxon>
        <taxon>Ascaridoidea</taxon>
        <taxon>Anisakidae</taxon>
        <taxon>Anisakis</taxon>
        <taxon>Anisakis simplex complex</taxon>
    </lineage>
</organism>